<evidence type="ECO:0000256" key="2">
    <source>
        <dbReference type="SAM" id="MobiDB-lite"/>
    </source>
</evidence>
<feature type="region of interest" description="Disordered" evidence="2">
    <location>
        <begin position="228"/>
        <end position="247"/>
    </location>
</feature>
<evidence type="ECO:0000256" key="1">
    <source>
        <dbReference type="ARBA" id="ARBA00022729"/>
    </source>
</evidence>
<keyword evidence="3" id="KW-0812">Transmembrane</keyword>
<proteinExistence type="predicted"/>
<name>A0ABR9QZ45_9FIRM</name>
<feature type="domain" description="SbsA Ig-like" evidence="5">
    <location>
        <begin position="37"/>
        <end position="152"/>
    </location>
</feature>
<organism evidence="6 7">
    <name type="scientific">Gallibacter intestinalis</name>
    <dbReference type="NCBI Taxonomy" id="2779356"/>
    <lineage>
        <taxon>Bacteria</taxon>
        <taxon>Bacillati</taxon>
        <taxon>Bacillota</taxon>
        <taxon>Clostridia</taxon>
        <taxon>Eubacteriales</taxon>
        <taxon>Eubacteriaceae</taxon>
        <taxon>Gallibacter</taxon>
    </lineage>
</organism>
<evidence type="ECO:0000256" key="3">
    <source>
        <dbReference type="SAM" id="Phobius"/>
    </source>
</evidence>
<gene>
    <name evidence="6" type="ORF">INF20_07595</name>
</gene>
<dbReference type="Proteomes" id="UP001516588">
    <property type="component" value="Unassembled WGS sequence"/>
</dbReference>
<evidence type="ECO:0000313" key="6">
    <source>
        <dbReference type="EMBL" id="MBE5036133.1"/>
    </source>
</evidence>
<feature type="signal peptide" evidence="4">
    <location>
        <begin position="1"/>
        <end position="27"/>
    </location>
</feature>
<evidence type="ECO:0000256" key="4">
    <source>
        <dbReference type="SAM" id="SignalP"/>
    </source>
</evidence>
<feature type="chain" id="PRO_5047485463" evidence="4">
    <location>
        <begin position="28"/>
        <end position="305"/>
    </location>
</feature>
<evidence type="ECO:0000313" key="7">
    <source>
        <dbReference type="Proteomes" id="UP001516588"/>
    </source>
</evidence>
<feature type="transmembrane region" description="Helical" evidence="3">
    <location>
        <begin position="161"/>
        <end position="181"/>
    </location>
</feature>
<evidence type="ECO:0000259" key="5">
    <source>
        <dbReference type="Pfam" id="PF13205"/>
    </source>
</evidence>
<dbReference type="EMBL" id="JADCKA010000016">
    <property type="protein sequence ID" value="MBE5036133.1"/>
    <property type="molecule type" value="Genomic_DNA"/>
</dbReference>
<protein>
    <submittedName>
        <fullName evidence="6">Ig-like domain-containing protein</fullName>
    </submittedName>
</protein>
<sequence length="305" mass="33554">MVQAKRIGAILCALMIAFTVAAPSALAAKEDNAAGDALKIVKTSPNDGEKNVPLENMGVKVQFNKEVYNTDNEKTNVAACKLVDSKGKEVESMVLFNPKDKTELLVLADTVGEDGSTVTVEAKTEYKLVIDESFVGADGESLGSTQEITFTTLDPSSSMKISMIMMLVMVVAMVFASSRAVKKQKEKEEPYRPKKEEKFNPYKIAKETGRPVEEIIAEENRRREKEAARAARKAKRQHENEEEEIIEEYMEPGHYKVKTVRTVAQGGSSYITGRKAEAEKKAAIEAKIKASKAKGSKGKGKKKKK</sequence>
<accession>A0ABR9QZ45</accession>
<dbReference type="RefSeq" id="WP_226385777.1">
    <property type="nucleotide sequence ID" value="NZ_JADCKA010000016.1"/>
</dbReference>
<keyword evidence="7" id="KW-1185">Reference proteome</keyword>
<dbReference type="InterPro" id="IPR032812">
    <property type="entry name" value="SbsA_Ig"/>
</dbReference>
<keyword evidence="3" id="KW-0472">Membrane</keyword>
<dbReference type="Pfam" id="PF13205">
    <property type="entry name" value="Big_5"/>
    <property type="match status" value="1"/>
</dbReference>
<keyword evidence="1 4" id="KW-0732">Signal</keyword>
<keyword evidence="3" id="KW-1133">Transmembrane helix</keyword>
<reference evidence="6 7" key="1">
    <citation type="submission" date="2020-10" db="EMBL/GenBank/DDBJ databases">
        <title>ChiBAC.</title>
        <authorList>
            <person name="Zenner C."/>
            <person name="Hitch T.C.A."/>
            <person name="Clavel T."/>
        </authorList>
    </citation>
    <scope>NUCLEOTIDE SEQUENCE [LARGE SCALE GENOMIC DNA]</scope>
    <source>
        <strain evidence="6 7">DSM 108706</strain>
    </source>
</reference>
<comment type="caution">
    <text evidence="6">The sequence shown here is derived from an EMBL/GenBank/DDBJ whole genome shotgun (WGS) entry which is preliminary data.</text>
</comment>